<gene>
    <name evidence="5" type="primary">trmJ</name>
    <name evidence="7" type="ORF">RED65_03090</name>
</gene>
<dbReference type="Proteomes" id="UP000004263">
    <property type="component" value="Unassembled WGS sequence"/>
</dbReference>
<dbReference type="RefSeq" id="WP_007016778.1">
    <property type="nucleotide sequence ID" value="NZ_AAQH01000027.1"/>
</dbReference>
<dbReference type="AlphaFoldDB" id="Q1MYA0"/>
<dbReference type="InterPro" id="IPR001537">
    <property type="entry name" value="SpoU_MeTrfase"/>
</dbReference>
<comment type="caution">
    <text evidence="7">The sequence shown here is derived from an EMBL/GenBank/DDBJ whole genome shotgun (WGS) entry which is preliminary data.</text>
</comment>
<comment type="subcellular location">
    <subcellularLocation>
        <location evidence="5">Cytoplasm</location>
    </subcellularLocation>
</comment>
<accession>Q1MYA0</accession>
<dbReference type="CDD" id="cd18093">
    <property type="entry name" value="SpoU-like_TrmJ"/>
    <property type="match status" value="1"/>
</dbReference>
<evidence type="ECO:0000313" key="7">
    <source>
        <dbReference type="EMBL" id="EAT10967.1"/>
    </source>
</evidence>
<dbReference type="InterPro" id="IPR029026">
    <property type="entry name" value="tRNA_m1G_MTases_N"/>
</dbReference>
<comment type="similarity">
    <text evidence="1">Belongs to the class IV-like SAM-binding methyltransferase superfamily. RNA methyltransferase TrmH family.</text>
</comment>
<keyword evidence="4 5" id="KW-0949">S-adenosyl-L-methionine</keyword>
<dbReference type="PANTHER" id="PTHR42786">
    <property type="entry name" value="TRNA/RRNA METHYLTRANSFERASE"/>
    <property type="match status" value="1"/>
</dbReference>
<dbReference type="Pfam" id="PF00588">
    <property type="entry name" value="SpoU_methylase"/>
    <property type="match status" value="1"/>
</dbReference>
<keyword evidence="8" id="KW-1185">Reference proteome</keyword>
<evidence type="ECO:0000256" key="2">
    <source>
        <dbReference type="ARBA" id="ARBA00022603"/>
    </source>
</evidence>
<dbReference type="InterPro" id="IPR029028">
    <property type="entry name" value="Alpha/beta_knot_MTases"/>
</dbReference>
<dbReference type="GO" id="GO:0002128">
    <property type="term" value="P:tRNA nucleoside ribose methylation"/>
    <property type="evidence" value="ECO:0007669"/>
    <property type="project" value="TreeGrafter"/>
</dbReference>
<proteinExistence type="inferred from homology"/>
<evidence type="ECO:0000256" key="4">
    <source>
        <dbReference type="ARBA" id="ARBA00022691"/>
    </source>
</evidence>
<dbReference type="EC" id="2.1.1.200" evidence="5"/>
<dbReference type="PIRSF" id="PIRSF004808">
    <property type="entry name" value="LasT"/>
    <property type="match status" value="1"/>
</dbReference>
<keyword evidence="5" id="KW-0819">tRNA processing</keyword>
<dbReference type="InterPro" id="IPR004384">
    <property type="entry name" value="RNA_MeTrfase_TrmJ/LasT"/>
</dbReference>
<dbReference type="HOGENOM" id="CLU_056931_0_1_6"/>
<feature type="domain" description="tRNA/rRNA methyltransferase SpoU type" evidence="6">
    <location>
        <begin position="5"/>
        <end position="159"/>
    </location>
</feature>
<keyword evidence="2 5" id="KW-0489">Methyltransferase</keyword>
<keyword evidence="3" id="KW-0808">Transferase</keyword>
<evidence type="ECO:0000259" key="6">
    <source>
        <dbReference type="Pfam" id="PF00588"/>
    </source>
</evidence>
<evidence type="ECO:0000256" key="1">
    <source>
        <dbReference type="ARBA" id="ARBA00007228"/>
    </source>
</evidence>
<organism evidence="7 8">
    <name type="scientific">Bermanella marisrubri</name>
    <dbReference type="NCBI Taxonomy" id="207949"/>
    <lineage>
        <taxon>Bacteria</taxon>
        <taxon>Pseudomonadati</taxon>
        <taxon>Pseudomonadota</taxon>
        <taxon>Gammaproteobacteria</taxon>
        <taxon>Oceanospirillales</taxon>
        <taxon>Oceanospirillaceae</taxon>
        <taxon>Bermanella</taxon>
    </lineage>
</organism>
<reference evidence="7 8" key="1">
    <citation type="submission" date="2006-03" db="EMBL/GenBank/DDBJ databases">
        <authorList>
            <person name="Pinhassi J."/>
            <person name="Pedros-Alio C."/>
            <person name="Ferriera S."/>
            <person name="Johnson J."/>
            <person name="Kravitz S."/>
            <person name="Halpern A."/>
            <person name="Remington K."/>
            <person name="Beeson K."/>
            <person name="Tran B."/>
            <person name="Rogers Y.-H."/>
            <person name="Friedman R."/>
            <person name="Venter J.C."/>
        </authorList>
    </citation>
    <scope>NUCLEOTIDE SEQUENCE [LARGE SCALE GENOMIC DNA]</scope>
    <source>
        <strain evidence="7 8">RED65</strain>
    </source>
</reference>
<dbReference type="GO" id="GO:0160206">
    <property type="term" value="F:tRNA (cytidine(32)/uridine(32)-2'-O)-methyltransferase activity"/>
    <property type="evidence" value="ECO:0007669"/>
    <property type="project" value="UniProtKB-EC"/>
</dbReference>
<comment type="catalytic activity">
    <reaction evidence="5">
        <text>uridine(32) in tRNA + S-adenosyl-L-methionine = 2'-O-methyluridine(32) in tRNA + S-adenosyl-L-homocysteine + H(+)</text>
        <dbReference type="Rhea" id="RHEA:42936"/>
        <dbReference type="Rhea" id="RHEA-COMP:10107"/>
        <dbReference type="Rhea" id="RHEA-COMP:10290"/>
        <dbReference type="ChEBI" id="CHEBI:15378"/>
        <dbReference type="ChEBI" id="CHEBI:57856"/>
        <dbReference type="ChEBI" id="CHEBI:59789"/>
        <dbReference type="ChEBI" id="CHEBI:65315"/>
        <dbReference type="ChEBI" id="CHEBI:74478"/>
        <dbReference type="EC" id="2.1.1.200"/>
    </reaction>
</comment>
<dbReference type="Gene3D" id="3.40.1280.10">
    <property type="match status" value="1"/>
</dbReference>
<dbReference type="PANTHER" id="PTHR42786:SF2">
    <property type="entry name" value="TRNA (CYTIDINE_URIDINE-2'-O-)-METHYLTRANSFERASE TRMJ"/>
    <property type="match status" value="1"/>
</dbReference>
<sequence length="253" mass="28021">MLENLRIVLIGTSHNGNIGSTARAMKTMGINDLVLVEPKSFDPNNLCDDAIAMASGATDLLASAKVVSTFEQAIEDCAVVMGASARSRHLPWPLMHPRKAAAKSMEVLPRGQKVALVLGRERTGLTNDELAMCQVHIHIPANPDYASLNVAAAAQVLCYEVRMAALDHQQALEPEYEGDWGVSWDNELATQGEMNGFFQHLEETLVDIQFLDPNNPKQLMPRLRRLFQRAMPDKVEVNILRGILKMVLRNNKQ</sequence>
<dbReference type="Gene3D" id="1.10.8.590">
    <property type="match status" value="1"/>
</dbReference>
<dbReference type="GO" id="GO:0005829">
    <property type="term" value="C:cytosol"/>
    <property type="evidence" value="ECO:0007669"/>
    <property type="project" value="TreeGrafter"/>
</dbReference>
<dbReference type="GO" id="GO:0003723">
    <property type="term" value="F:RNA binding"/>
    <property type="evidence" value="ECO:0007669"/>
    <property type="project" value="InterPro"/>
</dbReference>
<dbReference type="EMBL" id="AAQH01000027">
    <property type="protein sequence ID" value="EAT10967.1"/>
    <property type="molecule type" value="Genomic_DNA"/>
</dbReference>
<dbReference type="NCBIfam" id="TIGR00050">
    <property type="entry name" value="rRNA_methyl_1"/>
    <property type="match status" value="1"/>
</dbReference>
<evidence type="ECO:0000256" key="5">
    <source>
        <dbReference type="RuleBase" id="RU362024"/>
    </source>
</evidence>
<evidence type="ECO:0000313" key="8">
    <source>
        <dbReference type="Proteomes" id="UP000004263"/>
    </source>
</evidence>
<keyword evidence="5" id="KW-0963">Cytoplasm</keyword>
<comment type="subunit">
    <text evidence="5">Homodimer.</text>
</comment>
<protein>
    <recommendedName>
        <fullName evidence="5">tRNA (cytidine/uridine-2'-O-)-methyltransferase TrmJ</fullName>
        <ecNumber evidence="5">2.1.1.200</ecNumber>
    </recommendedName>
    <alternativeName>
        <fullName evidence="5">tRNA (cytidine(32)/uridine(32)-2'-O)-methyltransferase</fullName>
    </alternativeName>
    <alternativeName>
        <fullName evidence="5">tRNA Cm32/Um32 methyltransferase</fullName>
    </alternativeName>
</protein>
<evidence type="ECO:0000256" key="3">
    <source>
        <dbReference type="ARBA" id="ARBA00022679"/>
    </source>
</evidence>
<name>Q1MYA0_9GAMM</name>
<dbReference type="GO" id="GO:0106339">
    <property type="term" value="F:tRNA (cytidine(32)-2'-O)-methyltransferase activity"/>
    <property type="evidence" value="ECO:0007669"/>
    <property type="project" value="RHEA"/>
</dbReference>
<dbReference type="STRING" id="207949.RED65_03090"/>
<comment type="catalytic activity">
    <reaction evidence="5">
        <text>cytidine(32) in tRNA + S-adenosyl-L-methionine = 2'-O-methylcytidine(32) in tRNA + S-adenosyl-L-homocysteine + H(+)</text>
        <dbReference type="Rhea" id="RHEA:42932"/>
        <dbReference type="Rhea" id="RHEA-COMP:10288"/>
        <dbReference type="Rhea" id="RHEA-COMP:10289"/>
        <dbReference type="ChEBI" id="CHEBI:15378"/>
        <dbReference type="ChEBI" id="CHEBI:57856"/>
        <dbReference type="ChEBI" id="CHEBI:59789"/>
        <dbReference type="ChEBI" id="CHEBI:74495"/>
        <dbReference type="ChEBI" id="CHEBI:82748"/>
        <dbReference type="EC" id="2.1.1.200"/>
    </reaction>
</comment>
<dbReference type="OrthoDB" id="9806346at2"/>
<dbReference type="SUPFAM" id="SSF75217">
    <property type="entry name" value="alpha/beta knot"/>
    <property type="match status" value="1"/>
</dbReference>
<comment type="function">
    <text evidence="5">Catalyzes the formation of 2'O-methylated cytidine (Cm32) or 2'O-methylated uridine (Um32) at position 32 in tRNA.</text>
</comment>
<dbReference type="FunFam" id="3.40.1280.10:FF:000006">
    <property type="entry name" value="Uncharacterized tRNA/rRNA methyltransferase HI_0380"/>
    <property type="match status" value="1"/>
</dbReference>